<dbReference type="PANTHER" id="PTHR36455:SF1">
    <property type="entry name" value="BLR8292 PROTEIN"/>
    <property type="match status" value="1"/>
</dbReference>
<accession>A0A101KQK2</accession>
<reference evidence="1 2" key="1">
    <citation type="submission" date="2015-12" db="EMBL/GenBank/DDBJ databases">
        <title>Draft genome sequence of Mesorhizobium sp. UFLA 01-765, a multitolerant efficient symbiont and plant-growth promoting strain isolated from Zn-mining soil using Leucaena leucocephala as a trap plant.</title>
        <authorList>
            <person name="Rangel W.M."/>
            <person name="Thijs S."/>
            <person name="Longatti S.M."/>
            <person name="Moreira F.M."/>
            <person name="Weyens N."/>
            <person name="Vangronsveld J."/>
            <person name="Van Hamme J.D."/>
            <person name="Bottos E.M."/>
            <person name="Rineau F."/>
        </authorList>
    </citation>
    <scope>NUCLEOTIDE SEQUENCE [LARGE SCALE GENOMIC DNA]</scope>
    <source>
        <strain evidence="1 2">UFLA 01-765</strain>
    </source>
</reference>
<comment type="caution">
    <text evidence="1">The sequence shown here is derived from an EMBL/GenBank/DDBJ whole genome shotgun (WGS) entry which is preliminary data.</text>
</comment>
<proteinExistence type="predicted"/>
<dbReference type="AlphaFoldDB" id="A0A101KQK2"/>
<dbReference type="NCBIfam" id="NF033819">
    <property type="entry name" value="IS66_TnpB"/>
    <property type="match status" value="1"/>
</dbReference>
<organism evidence="1 2">
    <name type="scientific">Rhizobium loti</name>
    <name type="common">Mesorhizobium loti</name>
    <dbReference type="NCBI Taxonomy" id="381"/>
    <lineage>
        <taxon>Bacteria</taxon>
        <taxon>Pseudomonadati</taxon>
        <taxon>Pseudomonadota</taxon>
        <taxon>Alphaproteobacteria</taxon>
        <taxon>Hyphomicrobiales</taxon>
        <taxon>Phyllobacteriaceae</taxon>
        <taxon>Mesorhizobium</taxon>
    </lineage>
</organism>
<protein>
    <submittedName>
        <fullName evidence="1">Transposase</fullName>
    </submittedName>
</protein>
<dbReference type="PANTHER" id="PTHR36455">
    <property type="match status" value="1"/>
</dbReference>
<dbReference type="EMBL" id="LPWA01000120">
    <property type="protein sequence ID" value="KUM25195.1"/>
    <property type="molecule type" value="Genomic_DNA"/>
</dbReference>
<gene>
    <name evidence="1" type="ORF">AU467_04220</name>
</gene>
<dbReference type="OrthoDB" id="9801450at2"/>
<name>A0A101KQK2_RHILI</name>
<dbReference type="InterPro" id="IPR008878">
    <property type="entry name" value="Transposase_IS66_Orf2"/>
</dbReference>
<sequence length="117" mass="13245">MIAPGADLKIYVATRPVDFRRGMDGLALAVQEMLDLDPYCGAAFVFRAKRADRIKISVWDRTGLVLVHKRLGGSKFVWPQVRDGVMRMSPAMFATLFEGLDWRLVRPERARRPKLAG</sequence>
<dbReference type="Proteomes" id="UP000053176">
    <property type="component" value="Unassembled WGS sequence"/>
</dbReference>
<evidence type="ECO:0000313" key="2">
    <source>
        <dbReference type="Proteomes" id="UP000053176"/>
    </source>
</evidence>
<evidence type="ECO:0000313" key="1">
    <source>
        <dbReference type="EMBL" id="KUM25195.1"/>
    </source>
</evidence>
<dbReference type="Pfam" id="PF05717">
    <property type="entry name" value="TnpB_IS66"/>
    <property type="match status" value="1"/>
</dbReference>